<name>A0A1D3LA95_PLACE</name>
<gene>
    <name evidence="2" type="ORF">PCHDK_000543900</name>
</gene>
<dbReference type="EMBL" id="FMIO01000470">
    <property type="protein sequence ID" value="SCL95259.1"/>
    <property type="molecule type" value="Genomic_DNA"/>
</dbReference>
<feature type="chain" id="PRO_5008917488" evidence="1">
    <location>
        <begin position="20"/>
        <end position="227"/>
    </location>
</feature>
<evidence type="ECO:0000313" key="3">
    <source>
        <dbReference type="Proteomes" id="UP000195879"/>
    </source>
</evidence>
<dbReference type="Pfam" id="PF07418">
    <property type="entry name" value="PCEMA1"/>
    <property type="match status" value="1"/>
</dbReference>
<evidence type="ECO:0000313" key="2">
    <source>
        <dbReference type="EMBL" id="SCL95259.1"/>
    </source>
</evidence>
<evidence type="ECO:0000256" key="1">
    <source>
        <dbReference type="SAM" id="SignalP"/>
    </source>
</evidence>
<dbReference type="Proteomes" id="UP000195879">
    <property type="component" value="Unassembled WGS sequence"/>
</dbReference>
<protein>
    <submittedName>
        <fullName evidence="2">Acidic phosphoprotein PCEMA1, putative</fullName>
    </submittedName>
</protein>
<dbReference type="AlphaFoldDB" id="A0A1D3LA95"/>
<proteinExistence type="predicted"/>
<reference evidence="2 3" key="1">
    <citation type="submission" date="2016-08" db="EMBL/GenBank/DDBJ databases">
        <authorList>
            <consortium name="Pathogen Informatics"/>
        </authorList>
    </citation>
    <scope>NUCLEOTIDE SEQUENCE [LARGE SCALE GENOMIC DNA]</scope>
    <source>
        <strain evidence="2 3">DK</strain>
    </source>
</reference>
<accession>A0A1D3LA95</accession>
<dbReference type="InterPro" id="IPR010882">
    <property type="entry name" value="PCEMA1"/>
</dbReference>
<organism evidence="2 3">
    <name type="scientific">Plasmodium chabaudi adami</name>
    <dbReference type="NCBI Taxonomy" id="5826"/>
    <lineage>
        <taxon>Eukaryota</taxon>
        <taxon>Sar</taxon>
        <taxon>Alveolata</taxon>
        <taxon>Apicomplexa</taxon>
        <taxon>Aconoidasida</taxon>
        <taxon>Haemosporida</taxon>
        <taxon>Plasmodiidae</taxon>
        <taxon>Plasmodium</taxon>
        <taxon>Plasmodium (Vinckeia)</taxon>
    </lineage>
</organism>
<feature type="signal peptide" evidence="1">
    <location>
        <begin position="1"/>
        <end position="19"/>
    </location>
</feature>
<keyword evidence="1" id="KW-0732">Signal</keyword>
<sequence length="227" mass="25809">MKAISLSLIFSIIFSIVLARNSSGSKSTTGCFPFCRKKTKNIHKINEPVKVKGKGTYDPDILNIKFIDESDPIIFEGHEECQTRLSEPFTSETDGTTVDKVTGFLRRENDSIAKGWYIRPYEEEPEDMINDNFTPHENSCQPFQSTPNNSNEQSFNPLALLTSSRNQGLSIIRKYPEIYEEVLFYRRRFPGSGITIRGLWIQSSWDDSPILRGPGSLDLRCIELSIS</sequence>